<evidence type="ECO:0000256" key="2">
    <source>
        <dbReference type="ARBA" id="ARBA00004370"/>
    </source>
</evidence>
<evidence type="ECO:0000259" key="11">
    <source>
        <dbReference type="PROSITE" id="PS50109"/>
    </source>
</evidence>
<organism evidence="12 13">
    <name type="scientific">Methylobacterium haplocladii</name>
    <dbReference type="NCBI Taxonomy" id="1176176"/>
    <lineage>
        <taxon>Bacteria</taxon>
        <taxon>Pseudomonadati</taxon>
        <taxon>Pseudomonadota</taxon>
        <taxon>Alphaproteobacteria</taxon>
        <taxon>Hyphomicrobiales</taxon>
        <taxon>Methylobacteriaceae</taxon>
        <taxon>Methylobacterium</taxon>
    </lineage>
</organism>
<dbReference type="GO" id="GO:0005886">
    <property type="term" value="C:plasma membrane"/>
    <property type="evidence" value="ECO:0007669"/>
    <property type="project" value="TreeGrafter"/>
</dbReference>
<sequence>MGVSIGRQFGTGQAIPAPETVRATQPLGRKPRLGLSARLFLVTVAFVALAEIMIYVPAVASYRKSWLTDRMTAAEVAALVLNATPDHHVSDTLVAQLLTGVGAREIVLEGSSGRRVLSRMPVSDAAVESVDLRTSGWIGGIAGSWSTLASAAPAAIRVIGRGRDGADTIEVVLDERPLRQALAAYALRLLISSLIVAAAAAAIVFFVLQRVFVRPMRRLARNIADFADNPENAERVIAPSGRIDEIGDAEAALARMEIVLAGELRHKRRLAGLGLSVSKISHELRNLLTTAQLLGDRLESVADPVVQRVAPRLVATLDRANRFCEATLAYGRAAERHPQRQMVPLAPILDELPDLAALSRNAKVRFTIRLQAGMNVDADPEQLSRVLTNLVRNAVQALDAAGEASPLVTIEAGRQGREGAGTVTIAVMDNGPGLPDRAKTHLFSPFQGSMRAGGTGLGLAIAAELAELNGGTLRLDPTAAGARFLLEIPDRQAQAEAA</sequence>
<dbReference type="Pfam" id="PF02518">
    <property type="entry name" value="HATPase_c"/>
    <property type="match status" value="1"/>
</dbReference>
<dbReference type="GO" id="GO:0000160">
    <property type="term" value="P:phosphorelay signal transduction system"/>
    <property type="evidence" value="ECO:0007669"/>
    <property type="project" value="TreeGrafter"/>
</dbReference>
<accession>A0A512IM22</accession>
<evidence type="ECO:0000256" key="9">
    <source>
        <dbReference type="ARBA" id="ARBA00023136"/>
    </source>
</evidence>
<evidence type="ECO:0000256" key="4">
    <source>
        <dbReference type="ARBA" id="ARBA00022553"/>
    </source>
</evidence>
<evidence type="ECO:0000256" key="3">
    <source>
        <dbReference type="ARBA" id="ARBA00012438"/>
    </source>
</evidence>
<dbReference type="SMART" id="SM00387">
    <property type="entry name" value="HATPase_c"/>
    <property type="match status" value="1"/>
</dbReference>
<proteinExistence type="predicted"/>
<comment type="catalytic activity">
    <reaction evidence="1">
        <text>ATP + protein L-histidine = ADP + protein N-phospho-L-histidine.</text>
        <dbReference type="EC" id="2.7.13.3"/>
    </reaction>
</comment>
<dbReference type="Proteomes" id="UP000321258">
    <property type="component" value="Unassembled WGS sequence"/>
</dbReference>
<protein>
    <recommendedName>
        <fullName evidence="3">histidine kinase</fullName>
        <ecNumber evidence="3">2.7.13.3</ecNumber>
    </recommendedName>
</protein>
<keyword evidence="6 10" id="KW-0812">Transmembrane</keyword>
<dbReference type="PRINTS" id="PR00344">
    <property type="entry name" value="BCTRLSENSOR"/>
</dbReference>
<dbReference type="OrthoDB" id="9784218at2"/>
<dbReference type="AlphaFoldDB" id="A0A512IM22"/>
<dbReference type="InterPro" id="IPR050428">
    <property type="entry name" value="TCS_sensor_his_kinase"/>
</dbReference>
<reference evidence="12 13" key="1">
    <citation type="submission" date="2019-07" db="EMBL/GenBank/DDBJ databases">
        <title>Whole genome shotgun sequence of Methylobacterium haplocladii NBRC 107714.</title>
        <authorList>
            <person name="Hosoyama A."/>
            <person name="Uohara A."/>
            <person name="Ohji S."/>
            <person name="Ichikawa N."/>
        </authorList>
    </citation>
    <scope>NUCLEOTIDE SEQUENCE [LARGE SCALE GENOMIC DNA]</scope>
    <source>
        <strain evidence="12 13">NBRC 107714</strain>
    </source>
</reference>
<dbReference type="RefSeq" id="WP_147077489.1">
    <property type="nucleotide sequence ID" value="NZ_BJZT01000009.1"/>
</dbReference>
<evidence type="ECO:0000256" key="5">
    <source>
        <dbReference type="ARBA" id="ARBA00022679"/>
    </source>
</evidence>
<gene>
    <name evidence="12" type="ORF">MHA02_11610</name>
</gene>
<keyword evidence="4" id="KW-0597">Phosphoprotein</keyword>
<keyword evidence="9 10" id="KW-0472">Membrane</keyword>
<keyword evidence="13" id="KW-1185">Reference proteome</keyword>
<dbReference type="PROSITE" id="PS50109">
    <property type="entry name" value="HIS_KIN"/>
    <property type="match status" value="1"/>
</dbReference>
<evidence type="ECO:0000256" key="7">
    <source>
        <dbReference type="ARBA" id="ARBA00022777"/>
    </source>
</evidence>
<evidence type="ECO:0000313" key="13">
    <source>
        <dbReference type="Proteomes" id="UP000321258"/>
    </source>
</evidence>
<name>A0A512IM22_9HYPH</name>
<dbReference type="Gene3D" id="3.30.565.10">
    <property type="entry name" value="Histidine kinase-like ATPase, C-terminal domain"/>
    <property type="match status" value="1"/>
</dbReference>
<dbReference type="EMBL" id="BJZT01000009">
    <property type="protein sequence ID" value="GEO98773.1"/>
    <property type="molecule type" value="Genomic_DNA"/>
</dbReference>
<keyword evidence="8 10" id="KW-1133">Transmembrane helix</keyword>
<keyword evidence="7" id="KW-0418">Kinase</keyword>
<dbReference type="EC" id="2.7.13.3" evidence="3"/>
<dbReference type="InterPro" id="IPR005467">
    <property type="entry name" value="His_kinase_dom"/>
</dbReference>
<evidence type="ECO:0000256" key="8">
    <source>
        <dbReference type="ARBA" id="ARBA00022989"/>
    </source>
</evidence>
<evidence type="ECO:0000256" key="10">
    <source>
        <dbReference type="SAM" id="Phobius"/>
    </source>
</evidence>
<feature type="domain" description="Histidine kinase" evidence="11">
    <location>
        <begin position="279"/>
        <end position="492"/>
    </location>
</feature>
<evidence type="ECO:0000256" key="1">
    <source>
        <dbReference type="ARBA" id="ARBA00000085"/>
    </source>
</evidence>
<evidence type="ECO:0000313" key="12">
    <source>
        <dbReference type="EMBL" id="GEO98773.1"/>
    </source>
</evidence>
<dbReference type="Gene3D" id="1.10.287.130">
    <property type="match status" value="1"/>
</dbReference>
<feature type="transmembrane region" description="Helical" evidence="10">
    <location>
        <begin position="185"/>
        <end position="208"/>
    </location>
</feature>
<dbReference type="PANTHER" id="PTHR45436:SF5">
    <property type="entry name" value="SENSOR HISTIDINE KINASE TRCS"/>
    <property type="match status" value="1"/>
</dbReference>
<dbReference type="InterPro" id="IPR003594">
    <property type="entry name" value="HATPase_dom"/>
</dbReference>
<evidence type="ECO:0000256" key="6">
    <source>
        <dbReference type="ARBA" id="ARBA00022692"/>
    </source>
</evidence>
<comment type="subcellular location">
    <subcellularLocation>
        <location evidence="2">Membrane</location>
    </subcellularLocation>
</comment>
<keyword evidence="5" id="KW-0808">Transferase</keyword>
<dbReference type="InterPro" id="IPR036890">
    <property type="entry name" value="HATPase_C_sf"/>
</dbReference>
<dbReference type="InterPro" id="IPR004358">
    <property type="entry name" value="Sig_transdc_His_kin-like_C"/>
</dbReference>
<comment type="caution">
    <text evidence="12">The sequence shown here is derived from an EMBL/GenBank/DDBJ whole genome shotgun (WGS) entry which is preliminary data.</text>
</comment>
<dbReference type="PANTHER" id="PTHR45436">
    <property type="entry name" value="SENSOR HISTIDINE KINASE YKOH"/>
    <property type="match status" value="1"/>
</dbReference>
<dbReference type="SUPFAM" id="SSF55874">
    <property type="entry name" value="ATPase domain of HSP90 chaperone/DNA topoisomerase II/histidine kinase"/>
    <property type="match status" value="1"/>
</dbReference>
<feature type="transmembrane region" description="Helical" evidence="10">
    <location>
        <begin position="39"/>
        <end position="60"/>
    </location>
</feature>
<dbReference type="GO" id="GO:0004673">
    <property type="term" value="F:protein histidine kinase activity"/>
    <property type="evidence" value="ECO:0007669"/>
    <property type="project" value="UniProtKB-EC"/>
</dbReference>